<sequence length="94" mass="10523">MMRMSVSFNNAQVSKGSGKNSIQKMLDQNSVLIQAIARYQTTGRAKDAIRYQQLLHRNLVYLASLANADLLQELNDTGWSSVEEDQTSEDISQS</sequence>
<dbReference type="Pfam" id="PF05030">
    <property type="entry name" value="SSXT"/>
    <property type="match status" value="1"/>
</dbReference>
<reference evidence="5" key="1">
    <citation type="submission" date="2017-02" db="UniProtKB">
        <authorList>
            <consortium name="WormBaseParasite"/>
        </authorList>
    </citation>
    <scope>IDENTIFICATION</scope>
</reference>
<keyword evidence="4" id="KW-1185">Reference proteome</keyword>
<organism evidence="4 5">
    <name type="scientific">Ascaris lumbricoides</name>
    <name type="common">Giant roundworm</name>
    <dbReference type="NCBI Taxonomy" id="6252"/>
    <lineage>
        <taxon>Eukaryota</taxon>
        <taxon>Metazoa</taxon>
        <taxon>Ecdysozoa</taxon>
        <taxon>Nematoda</taxon>
        <taxon>Chromadorea</taxon>
        <taxon>Rhabditida</taxon>
        <taxon>Spirurina</taxon>
        <taxon>Ascaridomorpha</taxon>
        <taxon>Ascaridoidea</taxon>
        <taxon>Ascarididae</taxon>
        <taxon>Ascaris</taxon>
    </lineage>
</organism>
<dbReference type="Proteomes" id="UP000036681">
    <property type="component" value="Unplaced"/>
</dbReference>
<comment type="similarity">
    <text evidence="1">Belongs to the SS18 family.</text>
</comment>
<dbReference type="AlphaFoldDB" id="A0A0M3HES5"/>
<accession>A0A0M3HES5</accession>
<evidence type="ECO:0000256" key="2">
    <source>
        <dbReference type="SAM" id="MobiDB-lite"/>
    </source>
</evidence>
<feature type="region of interest" description="Disordered" evidence="2">
    <location>
        <begin position="1"/>
        <end position="20"/>
    </location>
</feature>
<evidence type="ECO:0000259" key="3">
    <source>
        <dbReference type="Pfam" id="PF05030"/>
    </source>
</evidence>
<dbReference type="WBParaSite" id="ALUE_0000000301-mRNA-1">
    <property type="protein sequence ID" value="ALUE_0000000301-mRNA-1"/>
    <property type="gene ID" value="ALUE_0000000301"/>
</dbReference>
<proteinExistence type="inferred from homology"/>
<evidence type="ECO:0000313" key="4">
    <source>
        <dbReference type="Proteomes" id="UP000036681"/>
    </source>
</evidence>
<evidence type="ECO:0000313" key="5">
    <source>
        <dbReference type="WBParaSite" id="ALUE_0000000301-mRNA-1"/>
    </source>
</evidence>
<name>A0A0M3HES5_ASCLU</name>
<protein>
    <submittedName>
        <fullName evidence="5">SSXT domain-containing protein</fullName>
    </submittedName>
</protein>
<feature type="domain" description="SS18 N-terminal" evidence="3">
    <location>
        <begin position="19"/>
        <end position="68"/>
    </location>
</feature>
<evidence type="ECO:0000256" key="1">
    <source>
        <dbReference type="ARBA" id="ARBA00007945"/>
    </source>
</evidence>
<dbReference type="InterPro" id="IPR007726">
    <property type="entry name" value="SS18_N"/>
</dbReference>